<dbReference type="EMBL" id="CAJVQB010023881">
    <property type="protein sequence ID" value="CAG8802873.1"/>
    <property type="molecule type" value="Genomic_DNA"/>
</dbReference>
<accession>A0ABN7VWG2</accession>
<comment type="caution">
    <text evidence="1">The sequence shown here is derived from an EMBL/GenBank/DDBJ whole genome shotgun (WGS) entry which is preliminary data.</text>
</comment>
<reference evidence="1 2" key="1">
    <citation type="submission" date="2021-06" db="EMBL/GenBank/DDBJ databases">
        <authorList>
            <person name="Kallberg Y."/>
            <person name="Tangrot J."/>
            <person name="Rosling A."/>
        </authorList>
    </citation>
    <scope>NUCLEOTIDE SEQUENCE [LARGE SCALE GENOMIC DNA]</scope>
    <source>
        <strain evidence="1 2">120-4 pot B 10/14</strain>
    </source>
</reference>
<evidence type="ECO:0000313" key="2">
    <source>
        <dbReference type="Proteomes" id="UP000789901"/>
    </source>
</evidence>
<name>A0ABN7VWG2_GIGMA</name>
<protein>
    <submittedName>
        <fullName evidence="1">28136_t:CDS:1</fullName>
    </submittedName>
</protein>
<organism evidence="1 2">
    <name type="scientific">Gigaspora margarita</name>
    <dbReference type="NCBI Taxonomy" id="4874"/>
    <lineage>
        <taxon>Eukaryota</taxon>
        <taxon>Fungi</taxon>
        <taxon>Fungi incertae sedis</taxon>
        <taxon>Mucoromycota</taxon>
        <taxon>Glomeromycotina</taxon>
        <taxon>Glomeromycetes</taxon>
        <taxon>Diversisporales</taxon>
        <taxon>Gigasporaceae</taxon>
        <taxon>Gigaspora</taxon>
    </lineage>
</organism>
<gene>
    <name evidence="1" type="ORF">GMARGA_LOCUS23517</name>
</gene>
<keyword evidence="2" id="KW-1185">Reference proteome</keyword>
<proteinExistence type="predicted"/>
<dbReference type="PANTHER" id="PTHR46954">
    <property type="entry name" value="C2H2-TYPE DOMAIN-CONTAINING PROTEIN"/>
    <property type="match status" value="1"/>
</dbReference>
<dbReference type="Proteomes" id="UP000789901">
    <property type="component" value="Unassembled WGS sequence"/>
</dbReference>
<dbReference type="PANTHER" id="PTHR46954:SF1">
    <property type="entry name" value="C2H2-TYPE DOMAIN-CONTAINING PROTEIN"/>
    <property type="match status" value="1"/>
</dbReference>
<evidence type="ECO:0000313" key="1">
    <source>
        <dbReference type="EMBL" id="CAG8802873.1"/>
    </source>
</evidence>
<sequence length="172" mass="20260">MRDRQLAIFVRPQWYIGSTSTTHIADILDNIKPLWTFLVNSGPDKNPRHLKNIYQYCKLFCFLNLDYLTIRTHASGQLAYNPIERSMTTLSEKLAEITLPIDKYGTHFSLQRKVQDIELGLHNFCYTGERLCELRRKDLVFEKPIFTKYTDQSSTPFIGMKFSEMINEQERQ</sequence>